<feature type="compositionally biased region" description="Basic and acidic residues" evidence="9">
    <location>
        <begin position="259"/>
        <end position="271"/>
    </location>
</feature>
<evidence type="ECO:0000256" key="4">
    <source>
        <dbReference type="ARBA" id="ARBA00022801"/>
    </source>
</evidence>
<evidence type="ECO:0000313" key="12">
    <source>
        <dbReference type="Proteomes" id="UP000267096"/>
    </source>
</evidence>
<reference evidence="11 12" key="2">
    <citation type="submission" date="2018-11" db="EMBL/GenBank/DDBJ databases">
        <authorList>
            <consortium name="Pathogen Informatics"/>
        </authorList>
    </citation>
    <scope>NUCLEOTIDE SEQUENCE [LARGE SCALE GENOMIC DNA]</scope>
</reference>
<dbReference type="PROSITE" id="PS50967">
    <property type="entry name" value="HRDC"/>
    <property type="match status" value="1"/>
</dbReference>
<organism evidence="13">
    <name type="scientific">Anisakis simplex</name>
    <name type="common">Herring worm</name>
    <dbReference type="NCBI Taxonomy" id="6269"/>
    <lineage>
        <taxon>Eukaryota</taxon>
        <taxon>Metazoa</taxon>
        <taxon>Ecdysozoa</taxon>
        <taxon>Nematoda</taxon>
        <taxon>Chromadorea</taxon>
        <taxon>Rhabditida</taxon>
        <taxon>Spirurina</taxon>
        <taxon>Ascaridomorpha</taxon>
        <taxon>Ascaridoidea</taxon>
        <taxon>Anisakidae</taxon>
        <taxon>Anisakis</taxon>
        <taxon>Anisakis simplex complex</taxon>
    </lineage>
</organism>
<name>A0A0M3IYX1_ANISI</name>
<dbReference type="InterPro" id="IPR036397">
    <property type="entry name" value="RNaseH_sf"/>
</dbReference>
<protein>
    <submittedName>
        <fullName evidence="13">Exosome component 10 (inferred by orthology to a human protein)</fullName>
    </submittedName>
</protein>
<dbReference type="Proteomes" id="UP000267096">
    <property type="component" value="Unassembled WGS sequence"/>
</dbReference>
<dbReference type="InterPro" id="IPR002562">
    <property type="entry name" value="3'-5'_exonuclease_dom"/>
</dbReference>
<feature type="compositionally biased region" description="Basic and acidic residues" evidence="9">
    <location>
        <begin position="838"/>
        <end position="887"/>
    </location>
</feature>
<dbReference type="EMBL" id="UYRR01000191">
    <property type="protein sequence ID" value="VDK17624.1"/>
    <property type="molecule type" value="Genomic_DNA"/>
</dbReference>
<dbReference type="InterPro" id="IPR012337">
    <property type="entry name" value="RNaseH-like_sf"/>
</dbReference>
<evidence type="ECO:0000256" key="1">
    <source>
        <dbReference type="ARBA" id="ARBA00004123"/>
    </source>
</evidence>
<dbReference type="GO" id="GO:0071038">
    <property type="term" value="P:TRAMP-dependent tRNA surveillance pathway"/>
    <property type="evidence" value="ECO:0007669"/>
    <property type="project" value="TreeGrafter"/>
</dbReference>
<evidence type="ECO:0000256" key="9">
    <source>
        <dbReference type="SAM" id="MobiDB-lite"/>
    </source>
</evidence>
<dbReference type="Pfam" id="PF01612">
    <property type="entry name" value="DNA_pol_A_exo1"/>
    <property type="match status" value="1"/>
</dbReference>
<keyword evidence="4" id="KW-0378">Hydrolase</keyword>
<feature type="region of interest" description="Disordered" evidence="9">
    <location>
        <begin position="1"/>
        <end position="27"/>
    </location>
</feature>
<dbReference type="GO" id="GO:0003727">
    <property type="term" value="F:single-stranded RNA binding"/>
    <property type="evidence" value="ECO:0007669"/>
    <property type="project" value="TreeGrafter"/>
</dbReference>
<feature type="region of interest" description="Disordered" evidence="9">
    <location>
        <begin position="822"/>
        <end position="957"/>
    </location>
</feature>
<dbReference type="GO" id="GO:0005730">
    <property type="term" value="C:nucleolus"/>
    <property type="evidence" value="ECO:0007669"/>
    <property type="project" value="TreeGrafter"/>
</dbReference>
<proteinExistence type="inferred from homology"/>
<feature type="compositionally biased region" description="Low complexity" evidence="9">
    <location>
        <begin position="1"/>
        <end position="15"/>
    </location>
</feature>
<feature type="domain" description="HRDC" evidence="10">
    <location>
        <begin position="584"/>
        <end position="664"/>
    </location>
</feature>
<dbReference type="FunFam" id="1.10.150.80:FF:000001">
    <property type="entry name" value="Putative exosome component 10"/>
    <property type="match status" value="1"/>
</dbReference>
<gene>
    <name evidence="11" type="ORF">ASIM_LOCUS354</name>
</gene>
<dbReference type="InterPro" id="IPR044876">
    <property type="entry name" value="HRDC_dom_sf"/>
</dbReference>
<dbReference type="WBParaSite" id="ASIM_0000045001-mRNA-1">
    <property type="protein sequence ID" value="ASIM_0000045001-mRNA-1"/>
    <property type="gene ID" value="ASIM_0000045001"/>
</dbReference>
<dbReference type="InterPro" id="IPR010997">
    <property type="entry name" value="HRDC-like_sf"/>
</dbReference>
<evidence type="ECO:0000256" key="8">
    <source>
        <dbReference type="ARBA" id="ARBA00043957"/>
    </source>
</evidence>
<dbReference type="CDD" id="cd06147">
    <property type="entry name" value="Rrp6p_like_exo"/>
    <property type="match status" value="1"/>
</dbReference>
<keyword evidence="6" id="KW-0269">Exonuclease</keyword>
<evidence type="ECO:0000256" key="3">
    <source>
        <dbReference type="ARBA" id="ARBA00022722"/>
    </source>
</evidence>
<evidence type="ECO:0000259" key="10">
    <source>
        <dbReference type="PROSITE" id="PS50967"/>
    </source>
</evidence>
<keyword evidence="12" id="KW-1185">Reference proteome</keyword>
<dbReference type="Pfam" id="PF00570">
    <property type="entry name" value="HRDC"/>
    <property type="match status" value="1"/>
</dbReference>
<dbReference type="SUPFAM" id="SSF47819">
    <property type="entry name" value="HRDC-like"/>
    <property type="match status" value="1"/>
</dbReference>
<dbReference type="PANTHER" id="PTHR12124:SF47">
    <property type="entry name" value="EXOSOME COMPONENT 10"/>
    <property type="match status" value="1"/>
</dbReference>
<dbReference type="InterPro" id="IPR049559">
    <property type="entry name" value="Rrp6p-like_exo"/>
</dbReference>
<feature type="compositionally biased region" description="Basic residues" evidence="9">
    <location>
        <begin position="903"/>
        <end position="912"/>
    </location>
</feature>
<dbReference type="GO" id="GO:0071037">
    <property type="term" value="P:nuclear polyadenylation-dependent snRNA catabolic process"/>
    <property type="evidence" value="ECO:0007669"/>
    <property type="project" value="TreeGrafter"/>
</dbReference>
<dbReference type="OrthoDB" id="2250022at2759"/>
<dbReference type="GO" id="GO:0000166">
    <property type="term" value="F:nucleotide binding"/>
    <property type="evidence" value="ECO:0007669"/>
    <property type="project" value="InterPro"/>
</dbReference>
<evidence type="ECO:0000313" key="11">
    <source>
        <dbReference type="EMBL" id="VDK17624.1"/>
    </source>
</evidence>
<dbReference type="GO" id="GO:0000467">
    <property type="term" value="P:exonucleolytic trimming to generate mature 3'-end of 5.8S rRNA from tricistronic rRNA transcript (SSU-rRNA, 5.8S rRNA, LSU-rRNA)"/>
    <property type="evidence" value="ECO:0007669"/>
    <property type="project" value="InterPro"/>
</dbReference>
<evidence type="ECO:0000256" key="5">
    <source>
        <dbReference type="ARBA" id="ARBA00022835"/>
    </source>
</evidence>
<accession>A0A0M3IYX1</accession>
<comment type="similarity">
    <text evidence="8">Belongs to the exosome component 10/RRP6 family.</text>
</comment>
<keyword evidence="7" id="KW-0539">Nucleus</keyword>
<dbReference type="Pfam" id="PF08066">
    <property type="entry name" value="PMC2NT"/>
    <property type="match status" value="1"/>
</dbReference>
<dbReference type="GO" id="GO:0071036">
    <property type="term" value="P:nuclear polyadenylation-dependent snoRNA catabolic process"/>
    <property type="evidence" value="ECO:0007669"/>
    <property type="project" value="TreeGrafter"/>
</dbReference>
<dbReference type="AlphaFoldDB" id="A0A0M3IYX1"/>
<sequence length="974" mass="110156">MSDTAKAADDAASASGEQKSSENSDEIEKNVKNIQRCVVDAVKSANLLPKLSEGYELFASFPLYAQFMNEQEKRVLSLLRSVMRQAGCSIRLPSKIVDIDELIDSIAEGNDSIVEKVGILLDQLSKNANAEKLVVPELAIGAEHIPDLGSGVANSNSLRQSGSAGRYAALSIRAQALSAARLNESSTSAASTPRTPPSLETVFSTPCLSAARRRIIRLSSPFLQKVLVKPQLAYSIPVDNSDREFVSKLKQKHNARNTEPQEERLRIRDEQQEGGDCSGRLEWNSDQQETENEHPYKSELDGFEVFVWLVDVLREGVIRELCIEDFSHLRSDSINFILNLIIEVLFLKIPASQLQLGERRQVKALEDTELVMVDTVEKLEKMRDELNASSAFAVDLEHHSYRSFQGLTCLLQISTSTKDYIIDPFPIWNEMHILNDPFTNPNILKVFHGSEHDVRWLQRDFGIYVVGMFDTYCAMHVLSFERFSLAHLVQSICNVVLDKELQKADWRVRPLSAAHLEYARSDTHYLLHCYDVLRQQLINRGNETKNLLRTTYNESVLLCRNVYEKPKFDAEGYEVLLRGRKSFNSRQLYALRELWKWRDERARAEDESLEYVLPNYNLLQIAEVLPREAQGILACCSPIPPLVKQELITLHRIVYAARDRPLELRPTLNLNQATLTFESFETQRSKMTKQKAILRSHLDFSMTKFDEEISTSRSIDVDAEELSKLISLKKSAELSLADCQLPATMSTDLQKMVVDENKERGEEASDHRGEEEVCADKSVYKIGPEVELENEKREQLREELSQWATPYECFVIAVKERQTRETEASGLENAQKNAKSGDSVEKSGTGEEEGGEKKLWSHLDPASERPVFLEKKEDISASEMRAKRQQEAEAAIGMTEEMTLTKKALKRKHKFERGRPDIPRAGLDLENAKTVGTTPDGGEAGGPPEKKKWTSAASELSTEPVDYAKFDSQMFNGQ</sequence>
<dbReference type="GO" id="GO:0000175">
    <property type="term" value="F:3'-5'-RNA exonuclease activity"/>
    <property type="evidence" value="ECO:0007669"/>
    <property type="project" value="InterPro"/>
</dbReference>
<evidence type="ECO:0000256" key="7">
    <source>
        <dbReference type="ARBA" id="ARBA00023242"/>
    </source>
</evidence>
<dbReference type="GO" id="GO:0071040">
    <property type="term" value="P:nuclear polyadenylation-dependent antisense transcript catabolic process"/>
    <property type="evidence" value="ECO:0007669"/>
    <property type="project" value="TreeGrafter"/>
</dbReference>
<dbReference type="SMART" id="SM00341">
    <property type="entry name" value="HRDC"/>
    <property type="match status" value="1"/>
</dbReference>
<dbReference type="GO" id="GO:0000176">
    <property type="term" value="C:nuclear exosome (RNase complex)"/>
    <property type="evidence" value="ECO:0007669"/>
    <property type="project" value="InterPro"/>
</dbReference>
<dbReference type="InterPro" id="IPR045092">
    <property type="entry name" value="Rrp6-like"/>
</dbReference>
<dbReference type="GO" id="GO:0071051">
    <property type="term" value="P:poly(A)-dependent snoRNA 3'-end processing"/>
    <property type="evidence" value="ECO:0007669"/>
    <property type="project" value="TreeGrafter"/>
</dbReference>
<comment type="subcellular location">
    <subcellularLocation>
        <location evidence="1">Nucleus</location>
    </subcellularLocation>
</comment>
<dbReference type="GO" id="GO:0071039">
    <property type="term" value="P:nuclear polyadenylation-dependent CUT catabolic process"/>
    <property type="evidence" value="ECO:0007669"/>
    <property type="project" value="TreeGrafter"/>
</dbReference>
<keyword evidence="5" id="KW-0271">Exosome</keyword>
<dbReference type="Gene3D" id="3.30.420.10">
    <property type="entry name" value="Ribonuclease H-like superfamily/Ribonuclease H"/>
    <property type="match status" value="1"/>
</dbReference>
<keyword evidence="3" id="KW-0540">Nuclease</keyword>
<dbReference type="InterPro" id="IPR012588">
    <property type="entry name" value="Exosome-assoc_fac_Rrp6_N"/>
</dbReference>
<reference evidence="13" key="1">
    <citation type="submission" date="2017-02" db="UniProtKB">
        <authorList>
            <consortium name="WormBaseParasite"/>
        </authorList>
    </citation>
    <scope>IDENTIFICATION</scope>
</reference>
<keyword evidence="2" id="KW-0698">rRNA processing</keyword>
<dbReference type="GO" id="GO:0071035">
    <property type="term" value="P:nuclear polyadenylation-dependent rRNA catabolic process"/>
    <property type="evidence" value="ECO:0007669"/>
    <property type="project" value="TreeGrafter"/>
</dbReference>
<dbReference type="SUPFAM" id="SSF53098">
    <property type="entry name" value="Ribonuclease H-like"/>
    <property type="match status" value="1"/>
</dbReference>
<feature type="region of interest" description="Disordered" evidence="9">
    <location>
        <begin position="249"/>
        <end position="294"/>
    </location>
</feature>
<dbReference type="Gene3D" id="1.10.150.80">
    <property type="entry name" value="HRDC domain"/>
    <property type="match status" value="1"/>
</dbReference>
<dbReference type="GO" id="GO:0071044">
    <property type="term" value="P:histone mRNA catabolic process"/>
    <property type="evidence" value="ECO:0007669"/>
    <property type="project" value="TreeGrafter"/>
</dbReference>
<dbReference type="PANTHER" id="PTHR12124">
    <property type="entry name" value="POLYMYOSITIS/SCLERODERMA AUTOANTIGEN-RELATED"/>
    <property type="match status" value="1"/>
</dbReference>
<dbReference type="InterPro" id="IPR002121">
    <property type="entry name" value="HRDC_dom"/>
</dbReference>
<evidence type="ECO:0000256" key="6">
    <source>
        <dbReference type="ARBA" id="ARBA00022839"/>
    </source>
</evidence>
<evidence type="ECO:0000256" key="2">
    <source>
        <dbReference type="ARBA" id="ARBA00022552"/>
    </source>
</evidence>
<evidence type="ECO:0000313" key="13">
    <source>
        <dbReference type="WBParaSite" id="ASIM_0000045001-mRNA-1"/>
    </source>
</evidence>
<dbReference type="SMART" id="SM00474">
    <property type="entry name" value="35EXOc"/>
    <property type="match status" value="1"/>
</dbReference>